<evidence type="ECO:0000313" key="4">
    <source>
        <dbReference type="Proteomes" id="UP001472677"/>
    </source>
</evidence>
<accession>A0ABR2B4K3</accession>
<comment type="caution">
    <text evidence="3">The sequence shown here is derived from an EMBL/GenBank/DDBJ whole genome shotgun (WGS) entry which is preliminary data.</text>
</comment>
<dbReference type="SUPFAM" id="SSF81383">
    <property type="entry name" value="F-box domain"/>
    <property type="match status" value="1"/>
</dbReference>
<dbReference type="InterPro" id="IPR036047">
    <property type="entry name" value="F-box-like_dom_sf"/>
</dbReference>
<dbReference type="InterPro" id="IPR055290">
    <property type="entry name" value="At3g26010-like"/>
</dbReference>
<dbReference type="InterPro" id="IPR013187">
    <property type="entry name" value="F-box-assoc_dom_typ3"/>
</dbReference>
<sequence length="478" mass="53970">MDDDDSLNQTSSAEMVESNQDLLTQVLLCFPVKSLLKSKCVSKRWLSIISDPQFSAKYTCLHVNIGPSGLYFYGSPFGFLNFDTNRDMLKVPSLSFLNVSGIEILQSCNGLVLLLCSFSSQYNNNSSGFTYCVCNPTTKNFVTVPLPNATANRSIAGINLAFDPSKSTCYKVICVLMNNLQYPDLNEIEHLVSPTYQIEIFSSEIKAWTLSGDPFEAPHYTDFEHGVFCNGAIHWLSPTDVSLYFDVETERLETMPMPRIQTGGPSGFWSSQRFPYFGQCSGHLHLVEVDSISKPRFHVLEMKSDYSCWHIKYHVNLNNVASDFPEIARRYMDEYPHLAMNNPEDFRVQYYAYSILSVVRGGEKEDDVEVVMLIPGKIISHNPRLNTSRLLSSWRSSNVYDCMQYKCRSTSHKVGLVQNEVNLIVPARLNSSLISGLNTQTWTKSAVPKLLRPVNGMSSGAVLPLVPWKWQCMKHGDR</sequence>
<dbReference type="Pfam" id="PF00646">
    <property type="entry name" value="F-box"/>
    <property type="match status" value="1"/>
</dbReference>
<feature type="domain" description="F-box" evidence="1">
    <location>
        <begin position="21"/>
        <end position="54"/>
    </location>
</feature>
<evidence type="ECO:0008006" key="5">
    <source>
        <dbReference type="Google" id="ProtNLM"/>
    </source>
</evidence>
<dbReference type="NCBIfam" id="TIGR01640">
    <property type="entry name" value="F_box_assoc_1"/>
    <property type="match status" value="1"/>
</dbReference>
<dbReference type="InterPro" id="IPR017451">
    <property type="entry name" value="F-box-assoc_interact_dom"/>
</dbReference>
<evidence type="ECO:0000259" key="1">
    <source>
        <dbReference type="Pfam" id="PF00646"/>
    </source>
</evidence>
<gene>
    <name evidence="3" type="ORF">V6N12_002464</name>
</gene>
<dbReference type="PANTHER" id="PTHR35546:SF130">
    <property type="entry name" value="EXPRESSED PROTEIN"/>
    <property type="match status" value="1"/>
</dbReference>
<keyword evidence="4" id="KW-1185">Reference proteome</keyword>
<dbReference type="Proteomes" id="UP001472677">
    <property type="component" value="Unassembled WGS sequence"/>
</dbReference>
<dbReference type="Pfam" id="PF08268">
    <property type="entry name" value="FBA_3"/>
    <property type="match status" value="1"/>
</dbReference>
<organism evidence="3 4">
    <name type="scientific">Hibiscus sabdariffa</name>
    <name type="common">roselle</name>
    <dbReference type="NCBI Taxonomy" id="183260"/>
    <lineage>
        <taxon>Eukaryota</taxon>
        <taxon>Viridiplantae</taxon>
        <taxon>Streptophyta</taxon>
        <taxon>Embryophyta</taxon>
        <taxon>Tracheophyta</taxon>
        <taxon>Spermatophyta</taxon>
        <taxon>Magnoliopsida</taxon>
        <taxon>eudicotyledons</taxon>
        <taxon>Gunneridae</taxon>
        <taxon>Pentapetalae</taxon>
        <taxon>rosids</taxon>
        <taxon>malvids</taxon>
        <taxon>Malvales</taxon>
        <taxon>Malvaceae</taxon>
        <taxon>Malvoideae</taxon>
        <taxon>Hibiscus</taxon>
    </lineage>
</organism>
<evidence type="ECO:0000259" key="2">
    <source>
        <dbReference type="Pfam" id="PF08268"/>
    </source>
</evidence>
<reference evidence="3 4" key="1">
    <citation type="journal article" date="2024" name="G3 (Bethesda)">
        <title>Genome assembly of Hibiscus sabdariffa L. provides insights into metabolisms of medicinal natural products.</title>
        <authorList>
            <person name="Kim T."/>
        </authorList>
    </citation>
    <scope>NUCLEOTIDE SEQUENCE [LARGE SCALE GENOMIC DNA]</scope>
    <source>
        <strain evidence="3">TK-2024</strain>
        <tissue evidence="3">Old leaves</tissue>
    </source>
</reference>
<evidence type="ECO:0000313" key="3">
    <source>
        <dbReference type="EMBL" id="KAK8501728.1"/>
    </source>
</evidence>
<name>A0ABR2B4K3_9ROSI</name>
<dbReference type="InterPro" id="IPR001810">
    <property type="entry name" value="F-box_dom"/>
</dbReference>
<proteinExistence type="predicted"/>
<feature type="domain" description="F-box associated beta-propeller type 3" evidence="2">
    <location>
        <begin position="102"/>
        <end position="260"/>
    </location>
</feature>
<dbReference type="PANTHER" id="PTHR35546">
    <property type="entry name" value="F-BOX PROTEIN INTERACTION DOMAIN PROTEIN-RELATED"/>
    <property type="match status" value="1"/>
</dbReference>
<protein>
    <recommendedName>
        <fullName evidence="5">F-box domain-containing protein</fullName>
    </recommendedName>
</protein>
<dbReference type="EMBL" id="JBBPBM010000182">
    <property type="protein sequence ID" value="KAK8501728.1"/>
    <property type="molecule type" value="Genomic_DNA"/>
</dbReference>